<gene>
    <name evidence="1" type="ordered locus">Arch_1055</name>
</gene>
<dbReference type="KEGG" id="ahe:Arch_1055"/>
<dbReference type="EMBL" id="CP002045">
    <property type="protein sequence ID" value="ADH92770.1"/>
    <property type="molecule type" value="Genomic_DNA"/>
</dbReference>
<dbReference type="AlphaFoldDB" id="D7BPC1"/>
<sequence>MASVADSIIGISCHCRLLWQQDEPKGVKKYGSPSKSVGGCQIVYPVASKGVRAGAVWSLLTPVLMARGRARSGDCVVNLLSEDVPLRVDLRLFVSGSVAGERRSSHE</sequence>
<accession>D7BPC1</accession>
<evidence type="ECO:0000313" key="2">
    <source>
        <dbReference type="Proteomes" id="UP000000376"/>
    </source>
</evidence>
<keyword evidence="2" id="KW-1185">Reference proteome</keyword>
<protein>
    <submittedName>
        <fullName evidence="1">Uncharacterized protein</fullName>
    </submittedName>
</protein>
<reference evidence="1 2" key="1">
    <citation type="journal article" date="2010" name="Stand. Genomic Sci.">
        <title>Complete genome sequence of Arcanobacterium haemolyticum type strain (11018).</title>
        <authorList>
            <person name="Yasawong M."/>
            <person name="Teshima H."/>
            <person name="Lapidus A."/>
            <person name="Nolan M."/>
            <person name="Lucas S."/>
            <person name="Glavina Del Rio T."/>
            <person name="Tice H."/>
            <person name="Cheng J."/>
            <person name="Bruce D."/>
            <person name="Detter C."/>
            <person name="Tapia R."/>
            <person name="Han C."/>
            <person name="Goodwin L."/>
            <person name="Pitluck S."/>
            <person name="Liolios K."/>
            <person name="Ivanova N."/>
            <person name="Mavromatis K."/>
            <person name="Mikhailova N."/>
            <person name="Pati A."/>
            <person name="Chen A."/>
            <person name="Palaniappan K."/>
            <person name="Land M."/>
            <person name="Hauser L."/>
            <person name="Chang Y."/>
            <person name="Jeffries C."/>
            <person name="Rohde M."/>
            <person name="Sikorski J."/>
            <person name="Pukall R."/>
            <person name="Goker M."/>
            <person name="Woyke T."/>
            <person name="Bristow J."/>
            <person name="Eisen J."/>
            <person name="Markowitz V."/>
            <person name="Hugenholtz P."/>
            <person name="Kyrpides N."/>
            <person name="Klenk H."/>
        </authorList>
    </citation>
    <scope>NUCLEOTIDE SEQUENCE [LARGE SCALE GENOMIC DNA]</scope>
    <source>
        <strain evidence="2">ATCC 9345 / DSM 20595 / CCUG 17215 / LMG 16163 / NBRC 15585 / NCTC 8452 / 11018</strain>
    </source>
</reference>
<evidence type="ECO:0000313" key="1">
    <source>
        <dbReference type="EMBL" id="ADH92770.1"/>
    </source>
</evidence>
<dbReference type="STRING" id="644284.Arch_1055"/>
<proteinExistence type="predicted"/>
<name>D7BPC1_ARCHD</name>
<organism evidence="1 2">
    <name type="scientific">Arcanobacterium haemolyticum (strain ATCC 9345 / DSM 20595 / CCM 5947 / CCUG 17215 / LMG 16163 / NBRC 15585 / NCTC 8452 / 11018)</name>
    <dbReference type="NCBI Taxonomy" id="644284"/>
    <lineage>
        <taxon>Bacteria</taxon>
        <taxon>Bacillati</taxon>
        <taxon>Actinomycetota</taxon>
        <taxon>Actinomycetes</taxon>
        <taxon>Actinomycetales</taxon>
        <taxon>Actinomycetaceae</taxon>
        <taxon>Arcanobacterium</taxon>
    </lineage>
</organism>
<dbReference type="HOGENOM" id="CLU_2204590_0_0_11"/>
<dbReference type="Proteomes" id="UP000000376">
    <property type="component" value="Chromosome"/>
</dbReference>